<reference evidence="2" key="1">
    <citation type="submission" date="2021-11" db="EMBL/GenBank/DDBJ databases">
        <title>Description of novel Flavobacterium species.</title>
        <authorList>
            <person name="Saticioglu I.B."/>
            <person name="Ay H."/>
            <person name="Altun S."/>
            <person name="Duman M."/>
        </authorList>
    </citation>
    <scope>NUCLEOTIDE SEQUENCE</scope>
    <source>
        <strain evidence="2">F-65</strain>
    </source>
</reference>
<evidence type="ECO:0000259" key="1">
    <source>
        <dbReference type="Pfam" id="PF06983"/>
    </source>
</evidence>
<dbReference type="EMBL" id="JAJJMO010000001">
    <property type="protein sequence ID" value="MCC9074075.1"/>
    <property type="molecule type" value="Genomic_DNA"/>
</dbReference>
<protein>
    <submittedName>
        <fullName evidence="2">VOC family protein</fullName>
    </submittedName>
</protein>
<comment type="caution">
    <text evidence="2">The sequence shown here is derived from an EMBL/GenBank/DDBJ whole genome shotgun (WGS) entry which is preliminary data.</text>
</comment>
<dbReference type="InterPro" id="IPR029068">
    <property type="entry name" value="Glyas_Bleomycin-R_OHBP_Dase"/>
</dbReference>
<feature type="domain" description="PhnB-like" evidence="1">
    <location>
        <begin position="5"/>
        <end position="129"/>
    </location>
</feature>
<evidence type="ECO:0000313" key="3">
    <source>
        <dbReference type="Proteomes" id="UP001430919"/>
    </source>
</evidence>
<evidence type="ECO:0000313" key="2">
    <source>
        <dbReference type="EMBL" id="MCC9074075.1"/>
    </source>
</evidence>
<dbReference type="SUPFAM" id="SSF54593">
    <property type="entry name" value="Glyoxalase/Bleomycin resistance protein/Dihydroxybiphenyl dioxygenase"/>
    <property type="match status" value="1"/>
</dbReference>
<organism evidence="2 3">
    <name type="scientific">Flavobacterium pisciphilum</name>
    <dbReference type="NCBI Taxonomy" id="2893755"/>
    <lineage>
        <taxon>Bacteria</taxon>
        <taxon>Pseudomonadati</taxon>
        <taxon>Bacteroidota</taxon>
        <taxon>Flavobacteriia</taxon>
        <taxon>Flavobacteriales</taxon>
        <taxon>Flavobacteriaceae</taxon>
        <taxon>Flavobacterium</taxon>
    </lineage>
</organism>
<dbReference type="InterPro" id="IPR028973">
    <property type="entry name" value="PhnB-like"/>
</dbReference>
<dbReference type="RefSeq" id="WP_229990905.1">
    <property type="nucleotide sequence ID" value="NZ_JAJJMO010000001.1"/>
</dbReference>
<dbReference type="PANTHER" id="PTHR33990">
    <property type="entry name" value="PROTEIN YJDN-RELATED"/>
    <property type="match status" value="1"/>
</dbReference>
<dbReference type="Gene3D" id="3.10.180.10">
    <property type="entry name" value="2,3-Dihydroxybiphenyl 1,2-Dioxygenase, domain 1"/>
    <property type="match status" value="1"/>
</dbReference>
<gene>
    <name evidence="2" type="ORF">LNQ49_21030</name>
</gene>
<dbReference type="PANTHER" id="PTHR33990:SF1">
    <property type="entry name" value="PROTEIN YJDN"/>
    <property type="match status" value="1"/>
</dbReference>
<sequence length="138" mass="15997">MKTLIPYFTISQRCEEALRFYEFCFDGQVIFEQKYQETNYQTSEKFKSKIAHAEFKADAIHFYVSDGFENEQASFGNAIGMTINFSDKQEQLNVFNRLKAGGQITLDFSTTSINSQLVSLIDKFGITWYLNHQNPLTE</sequence>
<proteinExistence type="predicted"/>
<name>A0ABS8MZ80_9FLAO</name>
<accession>A0ABS8MZ80</accession>
<dbReference type="Pfam" id="PF06983">
    <property type="entry name" value="3-dmu-9_3-mt"/>
    <property type="match status" value="1"/>
</dbReference>
<dbReference type="Proteomes" id="UP001430919">
    <property type="component" value="Unassembled WGS sequence"/>
</dbReference>
<keyword evidence="3" id="KW-1185">Reference proteome</keyword>